<dbReference type="InterPro" id="IPR008978">
    <property type="entry name" value="HSP20-like_chaperone"/>
</dbReference>
<reference evidence="4" key="1">
    <citation type="submission" date="1997-07" db="EMBL/GenBank/DDBJ databases">
        <authorList>
            <person name="Bevan M."/>
            <person name="Stiekema W."/>
            <person name="Murphy G."/>
            <person name="Wambutt R."/>
            <person name="Pohl T."/>
            <person name="Terryn N."/>
            <person name="Kreis M."/>
            <person name="Kavanagh T."/>
            <person name="Entian K.D."/>
            <person name="Rieger M."/>
            <person name="James R."/>
            <person name="Puigdomenech P."/>
            <person name="Hatzopoulos P."/>
            <person name="Obermaier B."/>
            <person name="Duesterhoft A."/>
            <person name="Jones J."/>
            <person name="Palme K."/>
            <person name="Ansorge W."/>
            <person name="Delseny M."/>
            <person name="Bancroft I."/>
            <person name="Mewes H.W."/>
            <person name="Schueller C."/>
            <person name="Chalwatzis N."/>
        </authorList>
    </citation>
    <scope>NUCLEOTIDE SEQUENCE</scope>
</reference>
<comment type="similarity">
    <text evidence="1">Belongs to the small heat shock protein (HSP20) family.</text>
</comment>
<dbReference type="PANTHER" id="PTHR46991:SF29">
    <property type="entry name" value="HEAT SHOCK PROTEIN HSP20_ALPHA CRYSTALLIN FAMILY PROTEIN"/>
    <property type="match status" value="1"/>
</dbReference>
<dbReference type="CDD" id="cd06464">
    <property type="entry name" value="ACD_sHsps-like"/>
    <property type="match status" value="1"/>
</dbReference>
<dbReference type="SUPFAM" id="SSF49764">
    <property type="entry name" value="HSP20-like chaperones"/>
    <property type="match status" value="3"/>
</dbReference>
<reference evidence="4" key="4">
    <citation type="submission" date="1999-06" db="EMBL/GenBank/DDBJ databases">
        <authorList>
            <person name="EU Arabidopsis sequencing project"/>
        </authorList>
    </citation>
    <scope>NUCLEOTIDE SEQUENCE</scope>
</reference>
<evidence type="ECO:0000256" key="1">
    <source>
        <dbReference type="PROSITE-ProRule" id="PRU00285"/>
    </source>
</evidence>
<evidence type="ECO:0000313" key="4">
    <source>
        <dbReference type="EMBL" id="CAB10431.1"/>
    </source>
</evidence>
<name>O23499_ARATH</name>
<dbReference type="InterPro" id="IPR044656">
    <property type="entry name" value="HSP14.7/HSP23.5/HSP23.6-like"/>
</dbReference>
<gene>
    <name evidence="4" type="primary">dl4300c</name>
    <name evidence="5" type="ordered locus">At4g16550</name>
</gene>
<reference key="2">
    <citation type="journal article" date="1998" name="Nature">
        <title>Analysis of 1.9 Mb of contiguous sequence from chromosome 4 of Arabidopsis thaliana.</title>
        <authorList>
            <person name="Bevan M."/>
            <person name="Bancroft I."/>
            <person name="Bent E."/>
            <person name="Love K."/>
            <person name="Goodman H.M."/>
            <person name="Dean C."/>
            <person name="Bergkamp R."/>
            <person name="Dirkse W."/>
            <person name="van Staveren M."/>
            <person name="Stiekema W."/>
            <person name="Drost L."/>
            <person name="Ridley P."/>
            <person name="Hudson S.-A."/>
            <person name="Patel K."/>
            <person name="Murphy G."/>
            <person name="Piffanelli P."/>
            <person name="Wedler H."/>
            <person name="Wedler E."/>
            <person name="Wambutt R."/>
            <person name="Weitzenegger T."/>
            <person name="Pohl T."/>
            <person name="Terryn N."/>
            <person name="Gielen J."/>
            <person name="Villarroel R."/>
            <person name="De Clercq R."/>
            <person name="van Montagu M."/>
            <person name="Lecharny A."/>
            <person name="Aubourg S."/>
            <person name="Gy I."/>
            <person name="Kreis M."/>
            <person name="Lao N."/>
            <person name="Kavanagh T."/>
            <person name="Hempel S."/>
            <person name="Kotter P."/>
            <person name="Entian K.-D."/>
            <person name="Rieger M."/>
            <person name="Schaefer M."/>
            <person name="Funk B."/>
            <person name="Mueller-Auer S."/>
            <person name="Silvey M."/>
            <person name="James R."/>
            <person name="Monfort A."/>
            <person name="Pons A."/>
            <person name="Puigdomenech P."/>
            <person name="Douka A."/>
            <person name="Voukelatou E."/>
            <person name="Milioni D."/>
            <person name="Hatzopoulos P."/>
            <person name="Piravandi E."/>
            <person name="Obermaier B."/>
            <person name="Hilbert H."/>
            <person name="Duesterhoeft A."/>
            <person name="Moores T."/>
            <person name="Jones J.D.G."/>
            <person name="Eneva T."/>
            <person name="Palme K."/>
            <person name="Benes V."/>
            <person name="Rechmann S."/>
            <person name="Ansorge W."/>
            <person name="Cooke R."/>
            <person name="Berger C."/>
            <person name="Delseny M."/>
            <person name="Voet M."/>
            <person name="Volckaert G."/>
            <person name="Mewes H.-W."/>
            <person name="Klosterman S."/>
            <person name="Schueller C."/>
            <person name="Chalwatzis N."/>
        </authorList>
    </citation>
    <scope>NUCLEOTIDE SEQUENCE [LARGE SCALE GENOMIC DNA]</scope>
    <source>
        <strain>cv. Columbia</strain>
    </source>
</reference>
<proteinExistence type="inferred from homology"/>
<dbReference type="EMBL" id="Z97341">
    <property type="protein sequence ID" value="CAB10431.1"/>
    <property type="molecule type" value="Genomic_DNA"/>
</dbReference>
<dbReference type="HOGENOM" id="CLU_022104_2_0_1"/>
<dbReference type="InterPro" id="IPR002068">
    <property type="entry name" value="A-crystallin/Hsp20_dom"/>
</dbReference>
<dbReference type="PIR" id="E71432">
    <property type="entry name" value="E71432"/>
</dbReference>
<evidence type="ECO:0000259" key="3">
    <source>
        <dbReference type="PROSITE" id="PS01031"/>
    </source>
</evidence>
<dbReference type="ExpressionAtlas" id="O23499">
    <property type="expression patterns" value="baseline and differential"/>
</dbReference>
<feature type="region of interest" description="Disordered" evidence="2">
    <location>
        <begin position="621"/>
        <end position="640"/>
    </location>
</feature>
<dbReference type="PANTHER" id="PTHR46991">
    <property type="entry name" value="23.5 KDA HEAT SHOCK PROTEIN, MITOCHONDRIAL"/>
    <property type="match status" value="1"/>
</dbReference>
<reference key="3">
    <citation type="journal article" date="1999" name="Nature">
        <title>Sequence and analysis of chromosome 4 of the plant Arabidopsis thaliana.</title>
        <authorList>
            <consortium name="EU"/>
            <consortium name="CSHL and WU Arabidopsis Sequencing Project"/>
            <person name="Mayer K."/>
            <person name="Schuller C."/>
            <person name="Wambutt R."/>
            <person name="Murphy G."/>
            <person name="Volckaert G."/>
            <person name="Pohl T."/>
            <person name="Dusterhoft A."/>
            <person name="Stiekema W."/>
            <person name="Entian K.D."/>
            <person name="Terryn N."/>
            <person name="Harris B."/>
            <person name="Ansorge W."/>
            <person name="Brandt P."/>
            <person name="Grivell L."/>
            <person name="Rieger M."/>
            <person name="Weichselgartner M."/>
            <person name="de Simone V."/>
            <person name="Obermaier B."/>
            <person name="Mache R."/>
            <person name="Muller M."/>
            <person name="Kreis M."/>
            <person name="Delseny M."/>
            <person name="Puigdomenech P."/>
            <person name="Watson M."/>
            <person name="Schmidtheini T."/>
            <person name="Reichert B."/>
            <person name="Portatelle D."/>
            <person name="Perez-Alonso M."/>
            <person name="Boutry M."/>
            <person name="Bancroft I."/>
            <person name="Vos P."/>
            <person name="Hoheisel J."/>
            <person name="Zimmermann W."/>
            <person name="Wedler H."/>
            <person name="Ridley P."/>
            <person name="Langham S.A."/>
            <person name="McCullagh B."/>
            <person name="Bilham L."/>
            <person name="Robben J."/>
            <person name="Van der Schueren J."/>
            <person name="Grymonprez B."/>
            <person name="Chuang Y.J."/>
            <person name="Vandenbussche F."/>
            <person name="Braeken M."/>
            <person name="Weltjens I."/>
            <person name="Voet M."/>
            <person name="Bastiaens I."/>
            <person name="Aert R."/>
            <person name="Defoor E."/>
            <person name="Weitzenegger T."/>
            <person name="Bothe G."/>
            <person name="Ramsperger U."/>
            <person name="Hilbert H."/>
            <person name="Braun M."/>
            <person name="Holzer E."/>
            <person name="Brandt A."/>
            <person name="Peters S."/>
            <person name="van Staveren M."/>
            <person name="Dirske W."/>
            <person name="Mooijman P."/>
            <person name="Klein Lankhorst R."/>
            <person name="Rose M."/>
            <person name="Hauf J."/>
            <person name="Kotter P."/>
            <person name="Berneiser S."/>
            <person name="Hempel S."/>
            <person name="Feldpausch M."/>
            <person name="Lamberth S."/>
            <person name="Van den Daele H."/>
            <person name="De Keyser A."/>
            <person name="Buysshaert C."/>
            <person name="Gielen J."/>
            <person name="Villarroel R."/>
            <person name="De Clercq R."/>
            <person name="Van Montagu M."/>
            <person name="Rogers J."/>
            <person name="Cronin A."/>
            <person name="Quail M."/>
            <person name="Bray-Allen S."/>
            <person name="Clark L."/>
            <person name="Doggett J."/>
            <person name="Hall S."/>
            <person name="Kay M."/>
            <person name="Lennard N."/>
            <person name="McLay K."/>
            <person name="Mayes R."/>
            <person name="Pettett A."/>
            <person name="Rajandream M.A."/>
            <person name="Lyne M."/>
            <person name="Benes V."/>
            <person name="Rechmann S."/>
            <person name="Borkova D."/>
            <person name="Blocker H."/>
            <person name="Scharfe M."/>
            <person name="Grimm M."/>
            <person name="Lohnert T.H."/>
            <person name="Dose S."/>
            <person name="de Haan M."/>
            <person name="Maarse A."/>
            <person name="Schafer M."/>
            <person name="Muller-Auer S."/>
            <person name="Gabel C."/>
            <person name="Fuchs M."/>
            <person name="Fartmann B."/>
            <person name="Granderath K."/>
            <person name="Dauner D."/>
            <person name="Herzl A."/>
            <person name="Neumann S."/>
            <person name="Argiriou A."/>
            <person name="Vitale D."/>
            <person name="Liguori R."/>
            <person name="Piravandi E."/>
            <person name="Massenet O."/>
            <person name="Quigley F."/>
            <person name="Clabauld G."/>
            <person name="Mundlein A."/>
            <person name="Felber R."/>
            <person name="Schnabl S."/>
            <person name="Hiller R."/>
            <person name="Schmidt W."/>
            <person name="Lecharny A."/>
            <person name="Aubourg S."/>
            <person name="Chefdor F."/>
            <person name="Cooke R."/>
            <person name="Berger C."/>
            <person name="Montfort A."/>
            <person name="Casacuberta E."/>
            <person name="Gibbons T."/>
            <person name="Weber N."/>
            <person name="Vandenbol M."/>
            <person name="Bargues M."/>
            <person name="Terol J."/>
            <person name="Torres A."/>
            <person name="Perez-Perez A."/>
            <person name="Purnelle B."/>
            <person name="Bent E."/>
            <person name="Johnson S."/>
            <person name="Tacon D."/>
            <person name="Jesse T."/>
            <person name="Heijnen L."/>
            <person name="Schwarz S."/>
            <person name="Scholler P."/>
            <person name="Heber S."/>
            <person name="Francs P."/>
            <person name="Bielke C."/>
            <person name="Frishman D."/>
            <person name="Haase D."/>
            <person name="Lemcke K."/>
            <person name="Mewes H.W."/>
            <person name="Stocker S."/>
            <person name="Zaccaria P."/>
            <person name="Bevan M."/>
            <person name="Wilson R.K."/>
            <person name="de la Bastide M."/>
            <person name="Habermann K."/>
            <person name="Parnell L."/>
            <person name="Dedhia N."/>
            <person name="Gnoj L."/>
            <person name="Schutz K."/>
            <person name="Huang E."/>
            <person name="Spiegel L."/>
            <person name="Sehkon M."/>
            <person name="Murray J."/>
            <person name="Sheet P."/>
            <person name="Cordes M."/>
            <person name="Abu-Threideh J."/>
            <person name="Stoneking T."/>
            <person name="Kalicki J."/>
            <person name="Graves T."/>
            <person name="Harmon G."/>
            <person name="Edwards J."/>
            <person name="Latreille P."/>
            <person name="Courtney L."/>
            <person name="Cloud J."/>
            <person name="Abbott A."/>
            <person name="Scott K."/>
            <person name="Johnson D."/>
            <person name="Minx P."/>
            <person name="Bentley D."/>
            <person name="Fulton B."/>
            <person name="Miller N."/>
            <person name="Greco T."/>
            <person name="Kemp K."/>
            <person name="Kramer J."/>
            <person name="Fulton L."/>
            <person name="Mardis E."/>
            <person name="Dante M."/>
            <person name="Pepin K."/>
            <person name="Hillier L."/>
            <person name="Nelson J."/>
            <person name="Spieth J."/>
            <person name="Ryan E."/>
            <person name="Andrews S."/>
            <person name="Geisel C."/>
            <person name="Layman D."/>
            <person name="Du H."/>
            <person name="Ali J."/>
            <person name="Berghoff A."/>
            <person name="Jones K."/>
            <person name="Drone K."/>
            <person name="Cotton M."/>
            <person name="Joshu C."/>
            <person name="Antonoiu B."/>
            <person name="Zidanic M."/>
            <person name="Strong C."/>
            <person name="Sun H."/>
            <person name="Lamar B."/>
            <person name="Yordan C."/>
            <person name="Ma P."/>
            <person name="Zhong J."/>
            <person name="Preston R."/>
            <person name="Vil D."/>
            <person name="Shekher M."/>
            <person name="Matero A."/>
            <person name="Shah R."/>
            <person name="Swaby I.K."/>
            <person name="O'Shaughnessy A."/>
            <person name="Rodriguez M."/>
            <person name="Hoffmann J."/>
            <person name="Till S."/>
            <person name="Granat S."/>
            <person name="Shohdy N."/>
            <person name="Hasegawa A."/>
            <person name="Hameed A."/>
            <person name="Lodhi M."/>
            <person name="Johnson A."/>
            <person name="Chen E."/>
            <person name="Marra M."/>
            <person name="Martienssen R."/>
            <person name="McCombie W.R."/>
        </authorList>
    </citation>
    <scope>NUCLEOTIDE SEQUENCE [LARGE SCALE GENOMIC DNA]</scope>
    <source>
        <strain>cv. Columbia</strain>
    </source>
</reference>
<evidence type="ECO:0000313" key="5">
    <source>
        <dbReference type="EMBL" id="CAB78697.1"/>
    </source>
</evidence>
<feature type="domain" description="SHSP" evidence="3">
    <location>
        <begin position="649"/>
        <end position="743"/>
    </location>
</feature>
<dbReference type="PROSITE" id="PS01031">
    <property type="entry name" value="SHSP"/>
    <property type="match status" value="2"/>
</dbReference>
<sequence length="743" mass="81387">MVSPVTLAPPSPEGFYAINNPFLVNGPKGFLEAKTLDNESYIRFDLPGVPRDGVTVLLDQPNNTVNILADAPKEHKYDSSHRNYDGTKLRPKISVGGINTKIPCKCCEFFSGFTSHMADGVLRLVLTTSHASTRRPSCTCISFLGGSDGEDRVGTATDGFPHATDPNDGYYATNNPYQVNGPKGFTEFKYLEETHDLFVRLDFPGIQKESVIILLEPSKKAVIVTGEAPKESKHDSSHRKYGTATGLICDCCEISNIQCFVGDGVVRLILSKQKINLRVPIFCSCKITNLQNVLFFCLIFVGGARMPTDASPNIIRGYNPEDLSVELLLETSLRCFSIVNVSDIFHGFVLLIPIVAVAGGHPLAHLRGLNPEGCRGTDPFDPAFTGPTIRPHPSVLEGSTSAYETKQLSNGGLYLRIDMPGVPSDGFIVAVDGNGVVTIMGRAPATMHDSNGFYAMNNPYQANGPKGFAEFKYLEDTHDLFVRLDLPGVKKETVGFYAINNQFQANGPKGFMEFKMLENEDMYVRIDFPGVPRDGVRVFLDQSKKAVCIFADAPKEHKYDYSERNYGTSTGLVCKCCEISGFTSFMSDGVLRLLLTKSNITPQRSSCISFLAGPDFREDLRGNGPHKFPHGTDPNDPKLTGRILMPHPCVNYGSEMAYESKQLQNGGLYVRVDMPGVPKENFTVAVMNGRVRVTGEAPAISHDSSGRFYTGDVAMLSTPFDIPIRKIKIIAKNGVIRLIIPPV</sequence>
<organism evidence="4">
    <name type="scientific">Arabidopsis thaliana</name>
    <name type="common">Mouse-ear cress</name>
    <dbReference type="NCBI Taxonomy" id="3702"/>
    <lineage>
        <taxon>Eukaryota</taxon>
        <taxon>Viridiplantae</taxon>
        <taxon>Streptophyta</taxon>
        <taxon>Embryophyta</taxon>
        <taxon>Tracheophyta</taxon>
        <taxon>Spermatophyta</taxon>
        <taxon>Magnoliopsida</taxon>
        <taxon>eudicotyledons</taxon>
        <taxon>Gunneridae</taxon>
        <taxon>Pentapetalae</taxon>
        <taxon>rosids</taxon>
        <taxon>malvids</taxon>
        <taxon>Brassicales</taxon>
        <taxon>Brassicaceae</taxon>
        <taxon>Camelineae</taxon>
        <taxon>Arabidopsis</taxon>
    </lineage>
</organism>
<feature type="domain" description="SHSP" evidence="3">
    <location>
        <begin position="179"/>
        <end position="288"/>
    </location>
</feature>
<accession>O23499</accession>
<dbReference type="AlphaFoldDB" id="O23499"/>
<evidence type="ECO:0000256" key="2">
    <source>
        <dbReference type="SAM" id="MobiDB-lite"/>
    </source>
</evidence>
<protein>
    <submittedName>
        <fullName evidence="5">Uncharacterized protein AT4g16550</fullName>
    </submittedName>
    <submittedName>
        <fullName evidence="4">Uncharacterized protein dl4300c</fullName>
    </submittedName>
</protein>
<dbReference type="EMBL" id="AL161544">
    <property type="protein sequence ID" value="CAB78697.1"/>
    <property type="molecule type" value="Genomic_DNA"/>
</dbReference>